<protein>
    <submittedName>
        <fullName evidence="2">Uncharacterized protein</fullName>
    </submittedName>
</protein>
<dbReference type="AlphaFoldDB" id="A0A133MTL0"/>
<comment type="caution">
    <text evidence="2">The sequence shown here is derived from an EMBL/GenBank/DDBJ whole genome shotgun (WGS) entry which is preliminary data.</text>
</comment>
<feature type="region of interest" description="Disordered" evidence="1">
    <location>
        <begin position="1"/>
        <end position="27"/>
    </location>
</feature>
<gene>
    <name evidence="2" type="ORF">HMPREF3222_02710</name>
</gene>
<evidence type="ECO:0000313" key="2">
    <source>
        <dbReference type="EMBL" id="KXA07377.1"/>
    </source>
</evidence>
<proteinExistence type="predicted"/>
<dbReference type="PATRIC" id="fig|1502.174.peg.2734"/>
<dbReference type="EMBL" id="LRPU01000166">
    <property type="protein sequence ID" value="KXA07377.1"/>
    <property type="molecule type" value="Genomic_DNA"/>
</dbReference>
<sequence>MKQESSDSTGYVYANGERDKSNKYHSTPTAHRMEGAIKMTRQQVEAQGYVACKKCF</sequence>
<organism evidence="2 3">
    <name type="scientific">Clostridium perfringens</name>
    <dbReference type="NCBI Taxonomy" id="1502"/>
    <lineage>
        <taxon>Bacteria</taxon>
        <taxon>Bacillati</taxon>
        <taxon>Bacillota</taxon>
        <taxon>Clostridia</taxon>
        <taxon>Eubacteriales</taxon>
        <taxon>Clostridiaceae</taxon>
        <taxon>Clostridium</taxon>
    </lineage>
</organism>
<evidence type="ECO:0000313" key="3">
    <source>
        <dbReference type="Proteomes" id="UP000070646"/>
    </source>
</evidence>
<accession>A0A133MTL0</accession>
<evidence type="ECO:0000256" key="1">
    <source>
        <dbReference type="SAM" id="MobiDB-lite"/>
    </source>
</evidence>
<dbReference type="Proteomes" id="UP000070646">
    <property type="component" value="Unassembled WGS sequence"/>
</dbReference>
<dbReference type="RefSeq" id="WP_242862271.1">
    <property type="nucleotide sequence ID" value="NZ_KQ956300.1"/>
</dbReference>
<name>A0A133MTL0_CLOPF</name>
<reference evidence="2 3" key="1">
    <citation type="submission" date="2016-01" db="EMBL/GenBank/DDBJ databases">
        <authorList>
            <person name="Oliw E.H."/>
        </authorList>
    </citation>
    <scope>NUCLEOTIDE SEQUENCE [LARGE SCALE GENOMIC DNA]</scope>
    <source>
        <strain evidence="2 3">MJR7757A</strain>
    </source>
</reference>